<sequence length="43" mass="4931">MWGEANVRSSKRGQNKIIVIGARYSIKWFEYRGGKKVDDVSSL</sequence>
<protein>
    <submittedName>
        <fullName evidence="1">(rape) hypothetical protein</fullName>
    </submittedName>
</protein>
<name>A0A816IPM2_BRANA</name>
<proteinExistence type="predicted"/>
<dbReference type="AlphaFoldDB" id="A0A816IPM2"/>
<reference evidence="1" key="1">
    <citation type="submission" date="2021-01" db="EMBL/GenBank/DDBJ databases">
        <authorList>
            <consortium name="Genoscope - CEA"/>
            <person name="William W."/>
        </authorList>
    </citation>
    <scope>NUCLEOTIDE SEQUENCE</scope>
</reference>
<dbReference type="Proteomes" id="UP001295469">
    <property type="component" value="Chromosome C09"/>
</dbReference>
<gene>
    <name evidence="1" type="ORF">DARMORV10_C09P06150.1</name>
</gene>
<organism evidence="1">
    <name type="scientific">Brassica napus</name>
    <name type="common">Rape</name>
    <dbReference type="NCBI Taxonomy" id="3708"/>
    <lineage>
        <taxon>Eukaryota</taxon>
        <taxon>Viridiplantae</taxon>
        <taxon>Streptophyta</taxon>
        <taxon>Embryophyta</taxon>
        <taxon>Tracheophyta</taxon>
        <taxon>Spermatophyta</taxon>
        <taxon>Magnoliopsida</taxon>
        <taxon>eudicotyledons</taxon>
        <taxon>Gunneridae</taxon>
        <taxon>Pentapetalae</taxon>
        <taxon>rosids</taxon>
        <taxon>malvids</taxon>
        <taxon>Brassicales</taxon>
        <taxon>Brassicaceae</taxon>
        <taxon>Brassiceae</taxon>
        <taxon>Brassica</taxon>
    </lineage>
</organism>
<dbReference type="EMBL" id="HG994373">
    <property type="protein sequence ID" value="CAF1716088.1"/>
    <property type="molecule type" value="Genomic_DNA"/>
</dbReference>
<evidence type="ECO:0000313" key="1">
    <source>
        <dbReference type="EMBL" id="CAF1716088.1"/>
    </source>
</evidence>
<accession>A0A816IPM2</accession>